<evidence type="ECO:0000256" key="8">
    <source>
        <dbReference type="HAMAP-Rule" id="MF_00222"/>
    </source>
</evidence>
<dbReference type="InterPro" id="IPR022893">
    <property type="entry name" value="Shikimate_DH_fam"/>
</dbReference>
<dbReference type="InterPro" id="IPR013708">
    <property type="entry name" value="Shikimate_DH-bd_N"/>
</dbReference>
<feature type="binding site" evidence="8">
    <location>
        <begin position="18"/>
        <end position="20"/>
    </location>
    <ligand>
        <name>shikimate</name>
        <dbReference type="ChEBI" id="CHEBI:36208"/>
    </ligand>
</feature>
<organism evidence="12 13">
    <name type="scientific">Tahibacter soli</name>
    <dbReference type="NCBI Taxonomy" id="2983605"/>
    <lineage>
        <taxon>Bacteria</taxon>
        <taxon>Pseudomonadati</taxon>
        <taxon>Pseudomonadota</taxon>
        <taxon>Gammaproteobacteria</taxon>
        <taxon>Lysobacterales</taxon>
        <taxon>Rhodanobacteraceae</taxon>
        <taxon>Tahibacter</taxon>
    </lineage>
</organism>
<evidence type="ECO:0000256" key="7">
    <source>
        <dbReference type="ARBA" id="ARBA00049442"/>
    </source>
</evidence>
<feature type="domain" description="SDH C-terminal" evidence="11">
    <location>
        <begin position="244"/>
        <end position="274"/>
    </location>
</feature>
<comment type="caution">
    <text evidence="8">Lacks conserved residue(s) required for the propagation of feature annotation.</text>
</comment>
<dbReference type="PANTHER" id="PTHR21089:SF1">
    <property type="entry name" value="BIFUNCTIONAL 3-DEHYDROQUINATE DEHYDRATASE_SHIKIMATE DEHYDROGENASE, CHLOROPLASTIC"/>
    <property type="match status" value="1"/>
</dbReference>
<evidence type="ECO:0000256" key="4">
    <source>
        <dbReference type="ARBA" id="ARBA00022857"/>
    </source>
</evidence>
<dbReference type="GO" id="GO:0019632">
    <property type="term" value="P:shikimate metabolic process"/>
    <property type="evidence" value="ECO:0007669"/>
    <property type="project" value="InterPro"/>
</dbReference>
<dbReference type="SUPFAM" id="SSF51735">
    <property type="entry name" value="NAD(P)-binding Rossmann-fold domains"/>
    <property type="match status" value="1"/>
</dbReference>
<feature type="binding site" evidence="8">
    <location>
        <position position="90"/>
    </location>
    <ligand>
        <name>shikimate</name>
        <dbReference type="ChEBI" id="CHEBI:36208"/>
    </ligand>
</feature>
<keyword evidence="3 8" id="KW-0028">Amino-acid biosynthesis</keyword>
<dbReference type="HAMAP" id="MF_00222">
    <property type="entry name" value="Shikimate_DH_AroE"/>
    <property type="match status" value="1"/>
</dbReference>
<comment type="function">
    <text evidence="8">Involved in the biosynthesis of the chorismate, which leads to the biosynthesis of aromatic amino acids. Catalyzes the reversible NADPH linked reduction of 3-dehydroshikimate (DHSA) to yield shikimate (SA).</text>
</comment>
<reference evidence="12" key="1">
    <citation type="submission" date="2023-02" db="EMBL/GenBank/DDBJ databases">
        <title>Tahibacter soli sp. nov. isolated from soil.</title>
        <authorList>
            <person name="Baek J.H."/>
            <person name="Lee J.K."/>
            <person name="Choi D.G."/>
            <person name="Jeon C.O."/>
        </authorList>
    </citation>
    <scope>NUCLEOTIDE SEQUENCE</scope>
    <source>
        <strain evidence="12">BL</strain>
    </source>
</reference>
<evidence type="ECO:0000256" key="1">
    <source>
        <dbReference type="ARBA" id="ARBA00004871"/>
    </source>
</evidence>
<dbReference type="Gene3D" id="3.40.50.10860">
    <property type="entry name" value="Leucine Dehydrogenase, chain A, domain 1"/>
    <property type="match status" value="1"/>
</dbReference>
<keyword evidence="5 8" id="KW-0560">Oxidoreductase</keyword>
<evidence type="ECO:0000313" key="13">
    <source>
        <dbReference type="Proteomes" id="UP001139971"/>
    </source>
</evidence>
<dbReference type="CDD" id="cd01065">
    <property type="entry name" value="NAD_bind_Shikimate_DH"/>
    <property type="match status" value="1"/>
</dbReference>
<dbReference type="Pfam" id="PF18317">
    <property type="entry name" value="SDH_C"/>
    <property type="match status" value="1"/>
</dbReference>
<dbReference type="InterPro" id="IPR036291">
    <property type="entry name" value="NAD(P)-bd_dom_sf"/>
</dbReference>
<feature type="binding site" evidence="8">
    <location>
        <position position="65"/>
    </location>
    <ligand>
        <name>shikimate</name>
        <dbReference type="ChEBI" id="CHEBI:36208"/>
    </ligand>
</feature>
<comment type="caution">
    <text evidence="12">The sequence shown here is derived from an EMBL/GenBank/DDBJ whole genome shotgun (WGS) entry which is preliminary data.</text>
</comment>
<dbReference type="Gene3D" id="3.40.50.720">
    <property type="entry name" value="NAD(P)-binding Rossmann-like Domain"/>
    <property type="match status" value="1"/>
</dbReference>
<dbReference type="Proteomes" id="UP001139971">
    <property type="component" value="Unassembled WGS sequence"/>
</dbReference>
<accession>A0A9X3YM72</accession>
<name>A0A9X3YM72_9GAMM</name>
<comment type="subunit">
    <text evidence="8">Homodimer.</text>
</comment>
<protein>
    <recommendedName>
        <fullName evidence="2 8">Shikimate dehydrogenase (NADP(+))</fullName>
        <shortName evidence="8">SDH</shortName>
        <ecNumber evidence="2 8">1.1.1.25</ecNumber>
    </recommendedName>
</protein>
<dbReference type="EMBL" id="JAOVZO020000018">
    <property type="protein sequence ID" value="MDC8014269.1"/>
    <property type="molecule type" value="Genomic_DNA"/>
</dbReference>
<comment type="catalytic activity">
    <reaction evidence="7 8">
        <text>shikimate + NADP(+) = 3-dehydroshikimate + NADPH + H(+)</text>
        <dbReference type="Rhea" id="RHEA:17737"/>
        <dbReference type="ChEBI" id="CHEBI:15378"/>
        <dbReference type="ChEBI" id="CHEBI:16630"/>
        <dbReference type="ChEBI" id="CHEBI:36208"/>
        <dbReference type="ChEBI" id="CHEBI:57783"/>
        <dbReference type="ChEBI" id="CHEBI:58349"/>
        <dbReference type="EC" id="1.1.1.25"/>
    </reaction>
</comment>
<keyword evidence="6 8" id="KW-0057">Aromatic amino acid biosynthesis</keyword>
<dbReference type="GO" id="GO:0009073">
    <property type="term" value="P:aromatic amino acid family biosynthetic process"/>
    <property type="evidence" value="ECO:0007669"/>
    <property type="project" value="UniProtKB-KW"/>
</dbReference>
<dbReference type="GO" id="GO:0004764">
    <property type="term" value="F:shikimate 3-dehydrogenase (NADP+) activity"/>
    <property type="evidence" value="ECO:0007669"/>
    <property type="project" value="UniProtKB-UniRule"/>
</dbReference>
<evidence type="ECO:0000256" key="3">
    <source>
        <dbReference type="ARBA" id="ARBA00022605"/>
    </source>
</evidence>
<dbReference type="NCBIfam" id="TIGR00507">
    <property type="entry name" value="aroE"/>
    <property type="match status" value="1"/>
</dbReference>
<dbReference type="InterPro" id="IPR011342">
    <property type="entry name" value="Shikimate_DH"/>
</dbReference>
<dbReference type="PANTHER" id="PTHR21089">
    <property type="entry name" value="SHIKIMATE DEHYDROGENASE"/>
    <property type="match status" value="1"/>
</dbReference>
<feature type="domain" description="Quinate/shikimate 5-dehydrogenase/glutamyl-tRNA reductase" evidence="9">
    <location>
        <begin position="114"/>
        <end position="169"/>
    </location>
</feature>
<comment type="pathway">
    <text evidence="1 8">Metabolic intermediate biosynthesis; chorismate biosynthesis; chorismate from D-erythrose 4-phosphate and phosphoenolpyruvate: step 4/7.</text>
</comment>
<dbReference type="NCBIfam" id="NF001310">
    <property type="entry name" value="PRK00258.1-2"/>
    <property type="match status" value="1"/>
</dbReference>
<evidence type="ECO:0000256" key="6">
    <source>
        <dbReference type="ARBA" id="ARBA00023141"/>
    </source>
</evidence>
<dbReference type="InterPro" id="IPR046346">
    <property type="entry name" value="Aminoacid_DH-like_N_sf"/>
</dbReference>
<feature type="binding site" evidence="8">
    <location>
        <position position="251"/>
    </location>
    <ligand>
        <name>shikimate</name>
        <dbReference type="ChEBI" id="CHEBI:36208"/>
    </ligand>
</feature>
<evidence type="ECO:0000259" key="9">
    <source>
        <dbReference type="Pfam" id="PF01488"/>
    </source>
</evidence>
<keyword evidence="4 8" id="KW-0521">NADP</keyword>
<dbReference type="AlphaFoldDB" id="A0A9X3YM72"/>
<feature type="binding site" evidence="8">
    <location>
        <position position="244"/>
    </location>
    <ligand>
        <name>NADP(+)</name>
        <dbReference type="ChEBI" id="CHEBI:58349"/>
    </ligand>
</feature>
<gene>
    <name evidence="8 12" type="primary">aroE</name>
    <name evidence="12" type="ORF">OD750_017120</name>
</gene>
<feature type="binding site" evidence="8">
    <location>
        <position position="220"/>
    </location>
    <ligand>
        <name>NADP(+)</name>
        <dbReference type="ChEBI" id="CHEBI:58349"/>
    </ligand>
</feature>
<feature type="active site" description="Proton acceptor" evidence="8">
    <location>
        <position position="69"/>
    </location>
</feature>
<dbReference type="Pfam" id="PF01488">
    <property type="entry name" value="Shikimate_DH"/>
    <property type="match status" value="1"/>
</dbReference>
<dbReference type="RefSeq" id="WP_263541905.1">
    <property type="nucleotide sequence ID" value="NZ_JAOVZO020000018.1"/>
</dbReference>
<feature type="binding site" evidence="8">
    <location>
        <position position="81"/>
    </location>
    <ligand>
        <name>NADP(+)</name>
        <dbReference type="ChEBI" id="CHEBI:58349"/>
    </ligand>
</feature>
<feature type="binding site" evidence="8">
    <location>
        <position position="106"/>
    </location>
    <ligand>
        <name>shikimate</name>
        <dbReference type="ChEBI" id="CHEBI:36208"/>
    </ligand>
</feature>
<evidence type="ECO:0000259" key="11">
    <source>
        <dbReference type="Pfam" id="PF18317"/>
    </source>
</evidence>
<dbReference type="GO" id="GO:0008652">
    <property type="term" value="P:amino acid biosynthetic process"/>
    <property type="evidence" value="ECO:0007669"/>
    <property type="project" value="UniProtKB-KW"/>
</dbReference>
<feature type="binding site" evidence="8">
    <location>
        <position position="222"/>
    </location>
    <ligand>
        <name>shikimate</name>
        <dbReference type="ChEBI" id="CHEBI:36208"/>
    </ligand>
</feature>
<evidence type="ECO:0000256" key="2">
    <source>
        <dbReference type="ARBA" id="ARBA00012962"/>
    </source>
</evidence>
<dbReference type="GO" id="GO:0050661">
    <property type="term" value="F:NADP binding"/>
    <property type="evidence" value="ECO:0007669"/>
    <property type="project" value="InterPro"/>
</dbReference>
<dbReference type="Pfam" id="PF08501">
    <property type="entry name" value="Shikimate_dh_N"/>
    <property type="match status" value="1"/>
</dbReference>
<feature type="binding site" evidence="8">
    <location>
        <begin position="131"/>
        <end position="135"/>
    </location>
    <ligand>
        <name>NADP(+)</name>
        <dbReference type="ChEBI" id="CHEBI:58349"/>
    </ligand>
</feature>
<evidence type="ECO:0000256" key="5">
    <source>
        <dbReference type="ARBA" id="ARBA00023002"/>
    </source>
</evidence>
<keyword evidence="13" id="KW-1185">Reference proteome</keyword>
<dbReference type="SUPFAM" id="SSF53223">
    <property type="entry name" value="Aminoacid dehydrogenase-like, N-terminal domain"/>
    <property type="match status" value="1"/>
</dbReference>
<dbReference type="InterPro" id="IPR041121">
    <property type="entry name" value="SDH_C"/>
</dbReference>
<proteinExistence type="inferred from homology"/>
<dbReference type="GO" id="GO:0005829">
    <property type="term" value="C:cytosol"/>
    <property type="evidence" value="ECO:0007669"/>
    <property type="project" value="TreeGrafter"/>
</dbReference>
<dbReference type="InterPro" id="IPR006151">
    <property type="entry name" value="Shikm_DH/Glu-tRNA_Rdtase"/>
</dbReference>
<evidence type="ECO:0000259" key="10">
    <source>
        <dbReference type="Pfam" id="PF08501"/>
    </source>
</evidence>
<dbReference type="GO" id="GO:0009423">
    <property type="term" value="P:chorismate biosynthetic process"/>
    <property type="evidence" value="ECO:0007669"/>
    <property type="project" value="UniProtKB-UniRule"/>
</dbReference>
<evidence type="ECO:0000313" key="12">
    <source>
        <dbReference type="EMBL" id="MDC8014269.1"/>
    </source>
</evidence>
<dbReference type="EC" id="1.1.1.25" evidence="2 8"/>
<comment type="similarity">
    <text evidence="8">Belongs to the shikimate dehydrogenase family.</text>
</comment>
<sequence length="280" mass="29587">MSDASHRHAVFGHPIAHSLSPQIHRAFAAQTGIDATYDAIDAPPHTFAALLETYRENGGGGANVTLPLKRQAYELCAHVSDYAARSGVVNTLEPLPHGAWRGHNTDGPGLIADLAERHRIDVRDRDLLLLGAGGAAQGVAFALLDAGVRSLTIANRSPERADALADRIGLPGRVHVRYWNDLATSGSWNFVVNGTSAGVEGGELDLPFAILAPRALCYDLSYGKAATGFLAWAHAAGAGQALDGLGMLVEQAAEAWAIWHGSRPDTLPVYEALRARLDGA</sequence>
<feature type="domain" description="Shikimate dehydrogenase substrate binding N-terminal" evidence="10">
    <location>
        <begin position="10"/>
        <end position="92"/>
    </location>
</feature>